<feature type="compositionally biased region" description="Basic and acidic residues" evidence="1">
    <location>
        <begin position="105"/>
        <end position="114"/>
    </location>
</feature>
<protein>
    <submittedName>
        <fullName evidence="2">Uncharacterized protein</fullName>
    </submittedName>
</protein>
<feature type="compositionally biased region" description="Low complexity" evidence="1">
    <location>
        <begin position="232"/>
        <end position="243"/>
    </location>
</feature>
<feature type="region of interest" description="Disordered" evidence="1">
    <location>
        <begin position="910"/>
        <end position="941"/>
    </location>
</feature>
<proteinExistence type="predicted"/>
<feature type="compositionally biased region" description="Basic and acidic residues" evidence="1">
    <location>
        <begin position="350"/>
        <end position="362"/>
    </location>
</feature>
<feature type="region of interest" description="Disordered" evidence="1">
    <location>
        <begin position="543"/>
        <end position="569"/>
    </location>
</feature>
<feature type="compositionally biased region" description="Pro residues" evidence="1">
    <location>
        <begin position="467"/>
        <end position="480"/>
    </location>
</feature>
<feature type="region of interest" description="Disordered" evidence="1">
    <location>
        <begin position="1128"/>
        <end position="1151"/>
    </location>
</feature>
<feature type="compositionally biased region" description="Low complexity" evidence="1">
    <location>
        <begin position="23"/>
        <end position="38"/>
    </location>
</feature>
<feature type="region of interest" description="Disordered" evidence="1">
    <location>
        <begin position="695"/>
        <end position="782"/>
    </location>
</feature>
<feature type="compositionally biased region" description="Low complexity" evidence="1">
    <location>
        <begin position="746"/>
        <end position="755"/>
    </location>
</feature>
<feature type="compositionally biased region" description="Polar residues" evidence="1">
    <location>
        <begin position="922"/>
        <end position="932"/>
    </location>
</feature>
<feature type="compositionally biased region" description="Polar residues" evidence="1">
    <location>
        <begin position="76"/>
        <end position="87"/>
    </location>
</feature>
<feature type="region of interest" description="Disordered" evidence="1">
    <location>
        <begin position="1"/>
        <end position="379"/>
    </location>
</feature>
<feature type="compositionally biased region" description="Polar residues" evidence="1">
    <location>
        <begin position="244"/>
        <end position="264"/>
    </location>
</feature>
<organism evidence="2 3">
    <name type="scientific">Pisolithus tinctorius Marx 270</name>
    <dbReference type="NCBI Taxonomy" id="870435"/>
    <lineage>
        <taxon>Eukaryota</taxon>
        <taxon>Fungi</taxon>
        <taxon>Dikarya</taxon>
        <taxon>Basidiomycota</taxon>
        <taxon>Agaricomycotina</taxon>
        <taxon>Agaricomycetes</taxon>
        <taxon>Agaricomycetidae</taxon>
        <taxon>Boletales</taxon>
        <taxon>Sclerodermatineae</taxon>
        <taxon>Pisolithaceae</taxon>
        <taxon>Pisolithus</taxon>
    </lineage>
</organism>
<feature type="compositionally biased region" description="Polar residues" evidence="1">
    <location>
        <begin position="766"/>
        <end position="776"/>
    </location>
</feature>
<reference evidence="3" key="2">
    <citation type="submission" date="2015-01" db="EMBL/GenBank/DDBJ databases">
        <title>Evolutionary Origins and Diversification of the Mycorrhizal Mutualists.</title>
        <authorList>
            <consortium name="DOE Joint Genome Institute"/>
            <consortium name="Mycorrhizal Genomics Consortium"/>
            <person name="Kohler A."/>
            <person name="Kuo A."/>
            <person name="Nagy L.G."/>
            <person name="Floudas D."/>
            <person name="Copeland A."/>
            <person name="Barry K.W."/>
            <person name="Cichocki N."/>
            <person name="Veneault-Fourrey C."/>
            <person name="LaButti K."/>
            <person name="Lindquist E.A."/>
            <person name="Lipzen A."/>
            <person name="Lundell T."/>
            <person name="Morin E."/>
            <person name="Murat C."/>
            <person name="Riley R."/>
            <person name="Ohm R."/>
            <person name="Sun H."/>
            <person name="Tunlid A."/>
            <person name="Henrissat B."/>
            <person name="Grigoriev I.V."/>
            <person name="Hibbett D.S."/>
            <person name="Martin F."/>
        </authorList>
    </citation>
    <scope>NUCLEOTIDE SEQUENCE [LARGE SCALE GENOMIC DNA]</scope>
    <source>
        <strain evidence="3">Marx 270</strain>
    </source>
</reference>
<name>A0A0C3JYP6_PISTI</name>
<sequence length="1349" mass="140737">MTAVAPKTRQPRRPATAPGSMNSGFAPSLSASSSTLGSRPLRSSPLAGPALSRAPSRRSLDGTTRGGDGAIDHSRTPGSSTLSFVGTSSPDASSSSFSLVSTSKRGKDGPKDRNSSAMSAFNFFRRPSSTAGHSSTGHSTASHSSSSATTHSSTFTHSTSSTQLTQCSTSPTDPAFPPPALTHSRTESLRSRPGSRPVSFIDGGDPTSATPKPTSVAGMSSHVKRPFPVVRSHSSTPTASPSTYRKSTLNPNAHRSRTSTNADNWNPLWASVTSTVPTNAPKASVPSKPDGATNTTDKNPFGPAEIPRFSRASLKQSGVVMPISAKDWRRRRSVALPDPSDSSNSLNARSVDKGKGKEREQRVSFVDSSARGSKFSQVPTVQIVPPDAHVEVKVHPPSPTSDVLPSEPIATSSTTAVKPEIAVTPGIEQQTDPATSATPSHEFQPLSPKSSTNSFFSCASDASSQTPPSPTSLPIPPPSPTTSSSLFPSSDTSSEEKEKSYPPVRPRPRNRRQSNPQSMSAGSRLSFVDAMIRLSVGSFGSFATAQSGGSEGENTSEIEGDEVRNTDGEERVVLARTRSLDDLTSSPLLSPPPLPPTPVQMREHMIVDVAHVISLPPPARFPDHPPRRVTAEWVGGAPRGVTVVPNHTVPSHAGVNSDDRTSVVSVRTTGANESRVAWVSNEGAVTEAMGENAKVDAQDQGKDREQSIPQMPAQASQTMKQQPQRKRKLTKSRPASIVSSVYPPDSSSTATTSTTNVEPGSGSVPAPSTMTASAGTTHAPLKHAPTVLSTIVEDGSSHGHGGSSNGHVQAQERVDANGLPFGKDRNDNAAGHTVRDSSPVAESDPAKTAPSQVGRMPPKGRAPDVKDIAVVTEMVVNAPSKASSTPSNVNSRPRSKRYSFLLPVLSFGKSRSKREVRDRDGSASSANVTPGTYQAGVGPGDVVGVPRKVGKMRKKRDSDAPALSAVPKVADATIIQSAPNTNNELNTHSDTHPNADANITTLPQGSEITLVASPSLYASPSSALPFTTVSPPSLFGSAPGSAASSIRIPATVQSVNPIPFVTEDAFATSTAEVVLCVDEPPSTTANDLCLAHRLSHGHLSKEAVQTIANATATDVEANGVVNGGLHPRLTSGLLAPPRPGTSSSTLTTSSDDASFLTVPLPNPWDGDAVPSPVRLVTPMPQLQACHSCPLCGRSSPPKVMSQLPVQRHVEPVPTDVAAAPSPAFASQFSAPEMQTPGHLQKGTVPRALVSSPSHFQPSPSPSPCPSPASIHTPRKLKRPQTLPDDIHKRGSPKKVGRGKGDGNLDASASAVYLPVLPKVERESKHLSIKGLVAPAAPQRAAVSPPAMNF</sequence>
<feature type="compositionally biased region" description="Polar residues" evidence="1">
    <location>
        <begin position="366"/>
        <end position="379"/>
    </location>
</feature>
<feature type="compositionally biased region" description="Low complexity" evidence="1">
    <location>
        <begin position="481"/>
        <end position="492"/>
    </location>
</feature>
<keyword evidence="3" id="KW-1185">Reference proteome</keyword>
<feature type="region of interest" description="Disordered" evidence="1">
    <location>
        <begin position="1249"/>
        <end position="1306"/>
    </location>
</feature>
<dbReference type="HOGENOM" id="CLU_263595_0_0_1"/>
<feature type="region of interest" description="Disordered" evidence="1">
    <location>
        <begin position="391"/>
        <end position="523"/>
    </location>
</feature>
<dbReference type="Proteomes" id="UP000054217">
    <property type="component" value="Unassembled WGS sequence"/>
</dbReference>
<evidence type="ECO:0000313" key="3">
    <source>
        <dbReference type="Proteomes" id="UP000054217"/>
    </source>
</evidence>
<dbReference type="InParanoid" id="A0A0C3JYP6"/>
<feature type="compositionally biased region" description="Basic and acidic residues" evidence="1">
    <location>
        <begin position="695"/>
        <end position="706"/>
    </location>
</feature>
<reference evidence="2 3" key="1">
    <citation type="submission" date="2014-04" db="EMBL/GenBank/DDBJ databases">
        <authorList>
            <consortium name="DOE Joint Genome Institute"/>
            <person name="Kuo A."/>
            <person name="Kohler A."/>
            <person name="Costa M.D."/>
            <person name="Nagy L.G."/>
            <person name="Floudas D."/>
            <person name="Copeland A."/>
            <person name="Barry K.W."/>
            <person name="Cichocki N."/>
            <person name="Veneault-Fourrey C."/>
            <person name="LaButti K."/>
            <person name="Lindquist E.A."/>
            <person name="Lipzen A."/>
            <person name="Lundell T."/>
            <person name="Morin E."/>
            <person name="Murat C."/>
            <person name="Sun H."/>
            <person name="Tunlid A."/>
            <person name="Henrissat B."/>
            <person name="Grigoriev I.V."/>
            <person name="Hibbett D.S."/>
            <person name="Martin F."/>
            <person name="Nordberg H.P."/>
            <person name="Cantor M.N."/>
            <person name="Hua S.X."/>
        </authorList>
    </citation>
    <scope>NUCLEOTIDE SEQUENCE [LARGE SCALE GENOMIC DNA]</scope>
    <source>
        <strain evidence="2 3">Marx 270</strain>
    </source>
</reference>
<accession>A0A0C3JYP6</accession>
<feature type="region of interest" description="Disordered" evidence="1">
    <location>
        <begin position="817"/>
        <end position="866"/>
    </location>
</feature>
<dbReference type="OrthoDB" id="2678415at2759"/>
<feature type="compositionally biased region" description="Polar residues" evidence="1">
    <location>
        <begin position="707"/>
        <end position="722"/>
    </location>
</feature>
<dbReference type="EMBL" id="KN831981">
    <property type="protein sequence ID" value="KIO02507.1"/>
    <property type="molecule type" value="Genomic_DNA"/>
</dbReference>
<feature type="compositionally biased region" description="Low complexity" evidence="1">
    <location>
        <begin position="88"/>
        <end position="103"/>
    </location>
</feature>
<feature type="compositionally biased region" description="Low complexity" evidence="1">
    <location>
        <begin position="128"/>
        <end position="170"/>
    </location>
</feature>
<feature type="compositionally biased region" description="Low complexity" evidence="1">
    <location>
        <begin position="1141"/>
        <end position="1151"/>
    </location>
</feature>
<feature type="compositionally biased region" description="Polar residues" evidence="1">
    <location>
        <begin position="427"/>
        <end position="462"/>
    </location>
</feature>
<feature type="compositionally biased region" description="Polar residues" evidence="1">
    <location>
        <begin position="543"/>
        <end position="553"/>
    </location>
</feature>
<dbReference type="STRING" id="870435.A0A0C3JYP6"/>
<gene>
    <name evidence="2" type="ORF">M404DRAFT_27755</name>
</gene>
<evidence type="ECO:0000256" key="1">
    <source>
        <dbReference type="SAM" id="MobiDB-lite"/>
    </source>
</evidence>
<evidence type="ECO:0000313" key="2">
    <source>
        <dbReference type="EMBL" id="KIO02507.1"/>
    </source>
</evidence>